<dbReference type="Pfam" id="PF00293">
    <property type="entry name" value="NUDIX"/>
    <property type="match status" value="1"/>
</dbReference>
<feature type="domain" description="Nudix hydrolase" evidence="2">
    <location>
        <begin position="34"/>
        <end position="172"/>
    </location>
</feature>
<dbReference type="Proteomes" id="UP000295151">
    <property type="component" value="Unassembled WGS sequence"/>
</dbReference>
<dbReference type="InterPro" id="IPR020084">
    <property type="entry name" value="NUDIX_hydrolase_CS"/>
</dbReference>
<sequence>MQTWAERFPELFAPAFWHWGELDTQFTLEEPPDELISNVHVVARAEGGIVVCRNDLGWRFLPGGTREPDEPIEETARRELLEEAGARITGSLTWLGGHRADHRRPAPYRDHLPHPVSYWINVVADVVVDREPTNPPDGEQVVEVLVLPPEKAIAFLDEENDNDGLMADLVRLAMAMDLV</sequence>
<organism evidence="3 4">
    <name type="scientific">Kribbella voronezhensis</name>
    <dbReference type="NCBI Taxonomy" id="2512212"/>
    <lineage>
        <taxon>Bacteria</taxon>
        <taxon>Bacillati</taxon>
        <taxon>Actinomycetota</taxon>
        <taxon>Actinomycetes</taxon>
        <taxon>Propionibacteriales</taxon>
        <taxon>Kribbellaceae</taxon>
        <taxon>Kribbella</taxon>
    </lineage>
</organism>
<dbReference type="RefSeq" id="WP_133979944.1">
    <property type="nucleotide sequence ID" value="NZ_SOCE01000001.1"/>
</dbReference>
<dbReference type="InterPro" id="IPR015797">
    <property type="entry name" value="NUDIX_hydrolase-like_dom_sf"/>
</dbReference>
<dbReference type="EMBL" id="SOCE01000001">
    <property type="protein sequence ID" value="TDU89952.1"/>
    <property type="molecule type" value="Genomic_DNA"/>
</dbReference>
<dbReference type="GO" id="GO:0016787">
    <property type="term" value="F:hydrolase activity"/>
    <property type="evidence" value="ECO:0007669"/>
    <property type="project" value="UniProtKB-KW"/>
</dbReference>
<evidence type="ECO:0000313" key="4">
    <source>
        <dbReference type="Proteomes" id="UP000295151"/>
    </source>
</evidence>
<dbReference type="Gene3D" id="3.90.79.10">
    <property type="entry name" value="Nucleoside Triphosphate Pyrophosphohydrolase"/>
    <property type="match status" value="1"/>
</dbReference>
<reference evidence="3 4" key="1">
    <citation type="submission" date="2019-03" db="EMBL/GenBank/DDBJ databases">
        <title>Genomic Encyclopedia of Type Strains, Phase III (KMG-III): the genomes of soil and plant-associated and newly described type strains.</title>
        <authorList>
            <person name="Whitman W."/>
        </authorList>
    </citation>
    <scope>NUCLEOTIDE SEQUENCE [LARGE SCALE GENOMIC DNA]</scope>
    <source>
        <strain evidence="3 4">VKM Ac-2575</strain>
    </source>
</reference>
<dbReference type="AlphaFoldDB" id="A0A4R7TCV8"/>
<evidence type="ECO:0000256" key="1">
    <source>
        <dbReference type="ARBA" id="ARBA00022801"/>
    </source>
</evidence>
<protein>
    <submittedName>
        <fullName evidence="3">8-oxo-dGTP diphosphatase</fullName>
    </submittedName>
</protein>
<evidence type="ECO:0000259" key="2">
    <source>
        <dbReference type="PROSITE" id="PS51462"/>
    </source>
</evidence>
<evidence type="ECO:0000313" key="3">
    <source>
        <dbReference type="EMBL" id="TDU89952.1"/>
    </source>
</evidence>
<name>A0A4R7TCV8_9ACTN</name>
<keyword evidence="4" id="KW-1185">Reference proteome</keyword>
<dbReference type="OrthoDB" id="3689607at2"/>
<gene>
    <name evidence="3" type="ORF">EV138_3533</name>
</gene>
<dbReference type="InterPro" id="IPR000086">
    <property type="entry name" value="NUDIX_hydrolase_dom"/>
</dbReference>
<dbReference type="PROSITE" id="PS00893">
    <property type="entry name" value="NUDIX_BOX"/>
    <property type="match status" value="1"/>
</dbReference>
<keyword evidence="1" id="KW-0378">Hydrolase</keyword>
<comment type="caution">
    <text evidence="3">The sequence shown here is derived from an EMBL/GenBank/DDBJ whole genome shotgun (WGS) entry which is preliminary data.</text>
</comment>
<accession>A0A4R7TCV8</accession>
<dbReference type="SUPFAM" id="SSF55811">
    <property type="entry name" value="Nudix"/>
    <property type="match status" value="1"/>
</dbReference>
<proteinExistence type="predicted"/>
<dbReference type="PROSITE" id="PS51462">
    <property type="entry name" value="NUDIX"/>
    <property type="match status" value="1"/>
</dbReference>